<dbReference type="SUPFAM" id="SSF53335">
    <property type="entry name" value="S-adenosyl-L-methionine-dependent methyltransferases"/>
    <property type="match status" value="1"/>
</dbReference>
<dbReference type="OrthoDB" id="10258825at2759"/>
<keyword evidence="4 9" id="KW-0489">Methyltransferase</keyword>
<accession>A0A2T9ZD53</accession>
<proteinExistence type="inferred from homology"/>
<dbReference type="EC" id="2.1.1.-" evidence="9"/>
<dbReference type="Pfam" id="PF05148">
    <property type="entry name" value="Methyltransf_8"/>
    <property type="match status" value="1"/>
</dbReference>
<name>A0A2T9ZD53_9FUNG</name>
<dbReference type="FunFam" id="1.10.10.2150:FF:000001">
    <property type="entry name" value="Ribosomal RNA-processing protein 8"/>
    <property type="match status" value="1"/>
</dbReference>
<dbReference type="GO" id="GO:0005730">
    <property type="term" value="C:nucleolus"/>
    <property type="evidence" value="ECO:0007669"/>
    <property type="project" value="UniProtKB-SubCell"/>
</dbReference>
<dbReference type="EMBL" id="MBFS01000432">
    <property type="protein sequence ID" value="PVV02519.1"/>
    <property type="molecule type" value="Genomic_DNA"/>
</dbReference>
<dbReference type="PANTHER" id="PTHR12787:SF0">
    <property type="entry name" value="RIBOSOMAL RNA-PROCESSING PROTEIN 8"/>
    <property type="match status" value="1"/>
</dbReference>
<comment type="subcellular location">
    <subcellularLocation>
        <location evidence="1 9">Nucleus</location>
        <location evidence="1 9">Nucleolus</location>
    </subcellularLocation>
</comment>
<dbReference type="Gene3D" id="3.40.50.150">
    <property type="entry name" value="Vaccinia Virus protein VP39"/>
    <property type="match status" value="1"/>
</dbReference>
<keyword evidence="6 9" id="KW-0949">S-adenosyl-L-methionine</keyword>
<evidence type="ECO:0000256" key="3">
    <source>
        <dbReference type="ARBA" id="ARBA00022552"/>
    </source>
</evidence>
<evidence type="ECO:0000256" key="9">
    <source>
        <dbReference type="RuleBase" id="RU365074"/>
    </source>
</evidence>
<dbReference type="InterPro" id="IPR042036">
    <property type="entry name" value="RRP8_N"/>
</dbReference>
<comment type="function">
    <text evidence="9">S-adenosyl-L-methionine-dependent methyltransferase that specifically methylates the N(1) position of adenine in helix 25.1 in 25S rRNA. Required both for ribosomal 40S and 60S subunits biogenesis. Required for efficient pre-rRNA cleavage at site A2.</text>
</comment>
<dbReference type="InterPro" id="IPR029063">
    <property type="entry name" value="SAM-dependent_MTases_sf"/>
</dbReference>
<gene>
    <name evidence="11" type="ORF">BB560_003026</name>
</gene>
<keyword evidence="7 9" id="KW-0539">Nucleus</keyword>
<evidence type="ECO:0000256" key="8">
    <source>
        <dbReference type="ARBA" id="ARBA00076672"/>
    </source>
</evidence>
<dbReference type="Proteomes" id="UP000245609">
    <property type="component" value="Unassembled WGS sequence"/>
</dbReference>
<sequence>MKNTNSGIENKSASKNDKFSKLSRIRKMLENKSEKESLKSDPILNKRKENPIFNSQKIEDSRKKKKNNAETSKSNSSAMQQKMSAKLDGAKFRWINEKLYTSKGSVSFDLVKSNPLIFDQYHKGFTVQAKSWPINPVDVIIKILRAEKEKKIVVDLGCGDAKIAKKLSGQHDIHSYDLVSDNKYVTACNISNLPLDSSTVDISIFCLSLMGTDWVEFIIEACRVLKIE</sequence>
<evidence type="ECO:0000256" key="7">
    <source>
        <dbReference type="ARBA" id="ARBA00023242"/>
    </source>
</evidence>
<evidence type="ECO:0000313" key="12">
    <source>
        <dbReference type="Proteomes" id="UP000245609"/>
    </source>
</evidence>
<evidence type="ECO:0000256" key="4">
    <source>
        <dbReference type="ARBA" id="ARBA00022603"/>
    </source>
</evidence>
<feature type="compositionally biased region" description="Basic and acidic residues" evidence="10">
    <location>
        <begin position="27"/>
        <end position="50"/>
    </location>
</feature>
<keyword evidence="5 9" id="KW-0808">Transferase</keyword>
<comment type="caution">
    <text evidence="11">The sequence shown here is derived from an EMBL/GenBank/DDBJ whole genome shotgun (WGS) entry which is preliminary data.</text>
</comment>
<feature type="region of interest" description="Disordered" evidence="10">
    <location>
        <begin position="1"/>
        <end position="82"/>
    </location>
</feature>
<feature type="compositionally biased region" description="Polar residues" evidence="10">
    <location>
        <begin position="1"/>
        <end position="11"/>
    </location>
</feature>
<keyword evidence="3 9" id="KW-0698">rRNA processing</keyword>
<evidence type="ECO:0000256" key="6">
    <source>
        <dbReference type="ARBA" id="ARBA00022691"/>
    </source>
</evidence>
<evidence type="ECO:0000256" key="2">
    <source>
        <dbReference type="ARBA" id="ARBA00006301"/>
    </source>
</evidence>
<evidence type="ECO:0000313" key="11">
    <source>
        <dbReference type="EMBL" id="PVV02519.1"/>
    </source>
</evidence>
<dbReference type="STRING" id="133381.A0A2T9ZD53"/>
<dbReference type="InterPro" id="IPR007823">
    <property type="entry name" value="RRP8"/>
</dbReference>
<dbReference type="AlphaFoldDB" id="A0A2T9ZD53"/>
<evidence type="ECO:0000256" key="5">
    <source>
        <dbReference type="ARBA" id="ARBA00022679"/>
    </source>
</evidence>
<comment type="similarity">
    <text evidence="2 9">Belongs to the methyltransferase superfamily. RRP8 family.</text>
</comment>
<organism evidence="11 12">
    <name type="scientific">Smittium megazygosporum</name>
    <dbReference type="NCBI Taxonomy" id="133381"/>
    <lineage>
        <taxon>Eukaryota</taxon>
        <taxon>Fungi</taxon>
        <taxon>Fungi incertae sedis</taxon>
        <taxon>Zoopagomycota</taxon>
        <taxon>Kickxellomycotina</taxon>
        <taxon>Harpellomycetes</taxon>
        <taxon>Harpellales</taxon>
        <taxon>Legeriomycetaceae</taxon>
        <taxon>Smittium</taxon>
    </lineage>
</organism>
<dbReference type="Gene3D" id="1.10.10.2150">
    <property type="entry name" value="Ribosomal RNA-processing protein 8, N-terminal domain"/>
    <property type="match status" value="1"/>
</dbReference>
<keyword evidence="12" id="KW-1185">Reference proteome</keyword>
<feature type="compositionally biased region" description="Polar residues" evidence="10">
    <location>
        <begin position="69"/>
        <end position="82"/>
    </location>
</feature>
<protein>
    <recommendedName>
        <fullName evidence="8 9">Ribosomal RNA-processing protein 8</fullName>
        <ecNumber evidence="9">2.1.1.-</ecNumber>
    </recommendedName>
</protein>
<dbReference type="GO" id="GO:0016433">
    <property type="term" value="F:rRNA (adenine) methyltransferase activity"/>
    <property type="evidence" value="ECO:0007669"/>
    <property type="project" value="UniProtKB-ARBA"/>
</dbReference>
<evidence type="ECO:0000256" key="1">
    <source>
        <dbReference type="ARBA" id="ARBA00004604"/>
    </source>
</evidence>
<reference evidence="11 12" key="1">
    <citation type="journal article" date="2018" name="MBio">
        <title>Comparative Genomics Reveals the Core Gene Toolbox for the Fungus-Insect Symbiosis.</title>
        <authorList>
            <person name="Wang Y."/>
            <person name="Stata M."/>
            <person name="Wang W."/>
            <person name="Stajich J.E."/>
            <person name="White M.M."/>
            <person name="Moncalvo J.M."/>
        </authorList>
    </citation>
    <scope>NUCLEOTIDE SEQUENCE [LARGE SCALE GENOMIC DNA]</scope>
    <source>
        <strain evidence="11 12">SC-DP-2</strain>
    </source>
</reference>
<evidence type="ECO:0000256" key="10">
    <source>
        <dbReference type="SAM" id="MobiDB-lite"/>
    </source>
</evidence>
<dbReference type="PANTHER" id="PTHR12787">
    <property type="entry name" value="RIBOSOMAL RNA-PROCESSING PROTEIN 8"/>
    <property type="match status" value="1"/>
</dbReference>